<keyword evidence="12" id="KW-1185">Reference proteome</keyword>
<keyword evidence="3 10" id="KW-0812">Transmembrane</keyword>
<evidence type="ECO:0000313" key="12">
    <source>
        <dbReference type="Proteomes" id="UP001652627"/>
    </source>
</evidence>
<keyword evidence="4" id="KW-0552">Olfaction</keyword>
<feature type="transmembrane region" description="Helical" evidence="10">
    <location>
        <begin position="64"/>
        <end position="82"/>
    </location>
</feature>
<evidence type="ECO:0000256" key="8">
    <source>
        <dbReference type="ARBA" id="ARBA00023170"/>
    </source>
</evidence>
<dbReference type="InterPro" id="IPR000725">
    <property type="entry name" value="Olfact_rcpt"/>
</dbReference>
<evidence type="ECO:0000313" key="13">
    <source>
        <dbReference type="RefSeq" id="XP_067166138.1"/>
    </source>
</evidence>
<evidence type="ECO:0000256" key="2">
    <source>
        <dbReference type="ARBA" id="ARBA00022475"/>
    </source>
</evidence>
<keyword evidence="8" id="KW-0675">Receptor</keyword>
<evidence type="ECO:0000256" key="10">
    <source>
        <dbReference type="SAM" id="Phobius"/>
    </source>
</evidence>
<keyword evidence="7 10" id="KW-0472">Membrane</keyword>
<evidence type="ECO:0000256" key="9">
    <source>
        <dbReference type="ARBA" id="ARBA00023224"/>
    </source>
</evidence>
<evidence type="ECO:0000256" key="4">
    <source>
        <dbReference type="ARBA" id="ARBA00022725"/>
    </source>
</evidence>
<evidence type="ECO:0000259" key="11">
    <source>
        <dbReference type="PROSITE" id="PS50262"/>
    </source>
</evidence>
<organism evidence="12 13">
    <name type="scientific">Apteryx mantelli</name>
    <name type="common">North Island brown kiwi</name>
    <dbReference type="NCBI Taxonomy" id="2696672"/>
    <lineage>
        <taxon>Eukaryota</taxon>
        <taxon>Metazoa</taxon>
        <taxon>Chordata</taxon>
        <taxon>Craniata</taxon>
        <taxon>Vertebrata</taxon>
        <taxon>Euteleostomi</taxon>
        <taxon>Archelosauria</taxon>
        <taxon>Archosauria</taxon>
        <taxon>Dinosauria</taxon>
        <taxon>Saurischia</taxon>
        <taxon>Theropoda</taxon>
        <taxon>Coelurosauria</taxon>
        <taxon>Aves</taxon>
        <taxon>Palaeognathae</taxon>
        <taxon>Apterygiformes</taxon>
        <taxon>Apterygidae</taxon>
        <taxon>Apteryx</taxon>
    </lineage>
</organism>
<proteinExistence type="predicted"/>
<comment type="subcellular location">
    <subcellularLocation>
        <location evidence="1">Cell membrane</location>
        <topology evidence="1">Multi-pass membrane protein</topology>
    </subcellularLocation>
</comment>
<evidence type="ECO:0000256" key="7">
    <source>
        <dbReference type="ARBA" id="ARBA00023136"/>
    </source>
</evidence>
<accession>A0ABM4FMF6</accession>
<dbReference type="PROSITE" id="PS50262">
    <property type="entry name" value="G_PROTEIN_RECEP_F1_2"/>
    <property type="match status" value="1"/>
</dbReference>
<feature type="domain" description="G-protein coupled receptors family 1 profile" evidence="11">
    <location>
        <begin position="45"/>
        <end position="144"/>
    </location>
</feature>
<dbReference type="PANTHER" id="PTHR26452">
    <property type="entry name" value="OLFACTORY RECEPTOR"/>
    <property type="match status" value="1"/>
</dbReference>
<dbReference type="InterPro" id="IPR050516">
    <property type="entry name" value="Olfactory_GPCR"/>
</dbReference>
<gene>
    <name evidence="13" type="primary">LOC136993997</name>
</gene>
<dbReference type="SUPFAM" id="SSF81321">
    <property type="entry name" value="Family A G protein-coupled receptor-like"/>
    <property type="match status" value="1"/>
</dbReference>
<keyword evidence="4" id="KW-0716">Sensory transduction</keyword>
<dbReference type="Proteomes" id="UP001652627">
    <property type="component" value="Chromosome 23"/>
</dbReference>
<keyword evidence="2" id="KW-1003">Cell membrane</keyword>
<dbReference type="InterPro" id="IPR017452">
    <property type="entry name" value="GPCR_Rhodpsn_7TM"/>
</dbReference>
<dbReference type="Pfam" id="PF13853">
    <property type="entry name" value="7tm_4"/>
    <property type="match status" value="1"/>
</dbReference>
<dbReference type="GeneID" id="136993997"/>
<protein>
    <submittedName>
        <fullName evidence="13">Olfactory receptor 5I1-like</fullName>
    </submittedName>
</protein>
<feature type="transmembrane region" description="Helical" evidence="10">
    <location>
        <begin position="30"/>
        <end position="52"/>
    </location>
</feature>
<dbReference type="Gene3D" id="1.20.1070.10">
    <property type="entry name" value="Rhodopsin 7-helix transmembrane proteins"/>
    <property type="match status" value="1"/>
</dbReference>
<evidence type="ECO:0000256" key="5">
    <source>
        <dbReference type="ARBA" id="ARBA00022989"/>
    </source>
</evidence>
<evidence type="ECO:0000256" key="3">
    <source>
        <dbReference type="ARBA" id="ARBA00022692"/>
    </source>
</evidence>
<name>A0ABM4FMF6_9AVES</name>
<reference evidence="13" key="1">
    <citation type="submission" date="2025-08" db="UniProtKB">
        <authorList>
            <consortium name="RefSeq"/>
        </authorList>
    </citation>
    <scope>IDENTIFICATION</scope>
    <source>
        <tissue evidence="13">Blood</tissue>
    </source>
</reference>
<evidence type="ECO:0000256" key="6">
    <source>
        <dbReference type="ARBA" id="ARBA00023040"/>
    </source>
</evidence>
<keyword evidence="5 10" id="KW-1133">Transmembrane helix</keyword>
<evidence type="ECO:0000256" key="1">
    <source>
        <dbReference type="ARBA" id="ARBA00004651"/>
    </source>
</evidence>
<keyword evidence="9" id="KW-0807">Transducer</keyword>
<dbReference type="RefSeq" id="XP_067166138.1">
    <property type="nucleotide sequence ID" value="XM_067310037.1"/>
</dbReference>
<keyword evidence="6" id="KW-0297">G-protein coupled receptor</keyword>
<sequence>MPERKGLENHTPGPGFVLLRFSGRPNLQGVHFTVFLIIYPVVLTGKSLIMLITVVDSSLHSPMYFFLMNLFFLEICYISVALPKMMVGFLTENGRISFLGCAAQLYFLVLQGNTKSLLLAAMASDCYVAICDSLHHTVIMSGGL</sequence>